<sequence length="160" mass="18112">MQIIYAPSLREIKDIMITNSTLGYDIALCECLDSAGGGANIEILFLPFCDTKEDYNKKFLDSIKHCNIKRISSLKEGIDSSFLVSDISNIVYAYSLFCKRPSILFLNGFDEAKFGNDRLDLLLNTCVYCAYSHKELRNIIQANMDRKIGFIEHFLASDIA</sequence>
<name>A0ABT4VCC6_9HELI</name>
<dbReference type="Proteomes" id="UP001210261">
    <property type="component" value="Unassembled WGS sequence"/>
</dbReference>
<dbReference type="Gene3D" id="3.40.50.12580">
    <property type="match status" value="1"/>
</dbReference>
<evidence type="ECO:0000313" key="2">
    <source>
        <dbReference type="Proteomes" id="UP001210261"/>
    </source>
</evidence>
<dbReference type="RefSeq" id="WP_271020641.1">
    <property type="nucleotide sequence ID" value="NZ_JAQHXR010000001.1"/>
</dbReference>
<dbReference type="InterPro" id="IPR043148">
    <property type="entry name" value="TagF_C"/>
</dbReference>
<reference evidence="1 2" key="1">
    <citation type="submission" date="2023-01" db="EMBL/GenBank/DDBJ databases">
        <title>Description of Helicobacter ibis sp. nov. isolated from faecal droppings of black-faced ibis (Theristicus melanopis).</title>
        <authorList>
            <person name="Lopez-Cantillo M."/>
            <person name="Vidal-Veuthey B."/>
            <person name="Mella A."/>
            <person name="De La Haba R."/>
            <person name="Collado L."/>
        </authorList>
    </citation>
    <scope>NUCLEOTIDE SEQUENCE [LARGE SCALE GENOMIC DNA]</scope>
    <source>
        <strain evidence="1 2">A82</strain>
    </source>
</reference>
<proteinExistence type="predicted"/>
<protein>
    <submittedName>
        <fullName evidence="1">Uncharacterized protein</fullName>
    </submittedName>
</protein>
<evidence type="ECO:0000313" key="1">
    <source>
        <dbReference type="EMBL" id="MDA3968349.1"/>
    </source>
</evidence>
<dbReference type="EMBL" id="JAQHXR010000001">
    <property type="protein sequence ID" value="MDA3968349.1"/>
    <property type="molecule type" value="Genomic_DNA"/>
</dbReference>
<comment type="caution">
    <text evidence="1">The sequence shown here is derived from an EMBL/GenBank/DDBJ whole genome shotgun (WGS) entry which is preliminary data.</text>
</comment>
<organism evidence="1 2">
    <name type="scientific">Helicobacter ibis</name>
    <dbReference type="NCBI Taxonomy" id="2962633"/>
    <lineage>
        <taxon>Bacteria</taxon>
        <taxon>Pseudomonadati</taxon>
        <taxon>Campylobacterota</taxon>
        <taxon>Epsilonproteobacteria</taxon>
        <taxon>Campylobacterales</taxon>
        <taxon>Helicobacteraceae</taxon>
        <taxon>Helicobacter</taxon>
    </lineage>
</organism>
<keyword evidence="2" id="KW-1185">Reference proteome</keyword>
<accession>A0ABT4VCC6</accession>
<gene>
    <name evidence="1" type="ORF">PF021_01515</name>
</gene>